<feature type="region of interest" description="Disordered" evidence="4">
    <location>
        <begin position="430"/>
        <end position="456"/>
    </location>
</feature>
<feature type="domain" description="Symplekin/Pta1 N-terminal" evidence="5">
    <location>
        <begin position="91"/>
        <end position="328"/>
    </location>
</feature>
<dbReference type="Gene3D" id="1.25.10.10">
    <property type="entry name" value="Leucine-rich Repeat Variant"/>
    <property type="match status" value="1"/>
</dbReference>
<evidence type="ECO:0000256" key="1">
    <source>
        <dbReference type="ARBA" id="ARBA00004123"/>
    </source>
</evidence>
<dbReference type="FunCoup" id="A3LWJ9">
    <property type="interactions" value="232"/>
</dbReference>
<gene>
    <name evidence="6" type="ORF">PICST_45999</name>
</gene>
<dbReference type="AlphaFoldDB" id="A3LWJ9"/>
<dbReference type="InParanoid" id="A3LWJ9"/>
<dbReference type="OMA" id="AREMCLN"/>
<keyword evidence="3" id="KW-0539">Nucleus</keyword>
<protein>
    <recommendedName>
        <fullName evidence="5">Symplekin/Pta1 N-terminal domain-containing protein</fullName>
    </recommendedName>
</protein>
<reference evidence="6 7" key="1">
    <citation type="journal article" date="2007" name="Nat. Biotechnol.">
        <title>Genome sequence of the lignocellulose-bioconverting and xylose-fermenting yeast Pichia stipitis.</title>
        <authorList>
            <person name="Jeffries T.W."/>
            <person name="Grigoriev I.V."/>
            <person name="Grimwood J."/>
            <person name="Laplaza J.M."/>
            <person name="Aerts A."/>
            <person name="Salamov A."/>
            <person name="Schmutz J."/>
            <person name="Lindquist E."/>
            <person name="Dehal P."/>
            <person name="Shapiro H."/>
            <person name="Jin Y.S."/>
            <person name="Passoth V."/>
            <person name="Richardson P.M."/>
        </authorList>
    </citation>
    <scope>NUCLEOTIDE SEQUENCE [LARGE SCALE GENOMIC DNA]</scope>
    <source>
        <strain evidence="7">ATCC 58785 / CBS 6054 / NBRC 10063 / NRRL Y-11545</strain>
    </source>
</reference>
<dbReference type="EMBL" id="CP000499">
    <property type="protein sequence ID" value="ABN67292.2"/>
    <property type="molecule type" value="Genomic_DNA"/>
</dbReference>
<dbReference type="KEGG" id="pic:PICST_45999"/>
<organism evidence="6 7">
    <name type="scientific">Scheffersomyces stipitis (strain ATCC 58785 / CBS 6054 / NBRC 10063 / NRRL Y-11545)</name>
    <name type="common">Yeast</name>
    <name type="synonym">Pichia stipitis</name>
    <dbReference type="NCBI Taxonomy" id="322104"/>
    <lineage>
        <taxon>Eukaryota</taxon>
        <taxon>Fungi</taxon>
        <taxon>Dikarya</taxon>
        <taxon>Ascomycota</taxon>
        <taxon>Saccharomycotina</taxon>
        <taxon>Pichiomycetes</taxon>
        <taxon>Debaryomycetaceae</taxon>
        <taxon>Scheffersomyces</taxon>
    </lineage>
</organism>
<evidence type="ECO:0000256" key="3">
    <source>
        <dbReference type="ARBA" id="ARBA00023242"/>
    </source>
</evidence>
<evidence type="ECO:0000313" key="6">
    <source>
        <dbReference type="EMBL" id="ABN67292.2"/>
    </source>
</evidence>
<dbReference type="GeneID" id="4839204"/>
<dbReference type="PANTHER" id="PTHR15245">
    <property type="entry name" value="SYMPLEKIN-RELATED"/>
    <property type="match status" value="1"/>
</dbReference>
<dbReference type="eggNOG" id="KOG1895">
    <property type="taxonomic scope" value="Eukaryota"/>
</dbReference>
<proteinExistence type="predicted"/>
<evidence type="ECO:0000256" key="4">
    <source>
        <dbReference type="SAM" id="MobiDB-lite"/>
    </source>
</evidence>
<dbReference type="RefSeq" id="XP_001385321.2">
    <property type="nucleotide sequence ID" value="XM_001385284.1"/>
</dbReference>
<dbReference type="Pfam" id="PF11935">
    <property type="entry name" value="SYMPK_PTA1_N"/>
    <property type="match status" value="1"/>
</dbReference>
<evidence type="ECO:0000259" key="5">
    <source>
        <dbReference type="Pfam" id="PF11935"/>
    </source>
</evidence>
<comment type="subcellular location">
    <subcellularLocation>
        <location evidence="1">Nucleus</location>
    </subcellularLocation>
</comment>
<dbReference type="PANTHER" id="PTHR15245:SF20">
    <property type="entry name" value="SYMPLEKIN"/>
    <property type="match status" value="1"/>
</dbReference>
<dbReference type="InterPro" id="IPR032460">
    <property type="entry name" value="Symplekin/Pta1_N"/>
</dbReference>
<dbReference type="GO" id="GO:0005847">
    <property type="term" value="C:mRNA cleavage and polyadenylation specificity factor complex"/>
    <property type="evidence" value="ECO:0007669"/>
    <property type="project" value="TreeGrafter"/>
</dbReference>
<dbReference type="Proteomes" id="UP000002258">
    <property type="component" value="Chromosome 5"/>
</dbReference>
<accession>A3LWJ9</accession>
<dbReference type="InterPro" id="IPR011989">
    <property type="entry name" value="ARM-like"/>
</dbReference>
<dbReference type="HOGENOM" id="CLU_021804_0_0_1"/>
<evidence type="ECO:0000313" key="7">
    <source>
        <dbReference type="Proteomes" id="UP000002258"/>
    </source>
</evidence>
<name>A3LWJ9_PICST</name>
<dbReference type="STRING" id="322104.A3LWJ9"/>
<sequence length="711" mass="81800">MSTVAKEFKPEQIIEQLDQARTLAFSMPDTYPQVLRQILNFVHNPDKSIQKWCVKFLHESFVKNDKLKQHDKIDLALDTLDSLIFLSNVKDIDTFESVIDISSVIYKLVFQYVAENVGCNQVWSKLTELKNSLVNKFQSNYPLEPSDNAEHDMLRNIHTKVELLKFIIIVIDYQSQTNVVNANGDSTPPPDTFSLNKVSSTHALIKYSNMEYESKSLLDLVLKVFSYDILIPPLLSAILNHCVIIMKRKPQYANKILNIIENYDTNTKFQSNYQSVESFKLSKKYVDRALKIFIQHVLRHNLVPSNYQNSLNKKLTMLIDRGNDIRKKNIFNIEEPNIKKRKFEGFLNSAKKIKTIDYKNLYCLNDVDNELNNFDLTTVPQNILVSMVINALGKASVTKLSKALEIIGERYTDAVESNVVAAPTVKKEIKQERQGFDDEDDEDGPTGYDPDSVYTLPPPTELSFQEKKDHISIIIKNFFNLAKNANIVSVEDKDDSKTQNGEINVSKELTKIAIKSWKKDSWIILLTRLATRGMRSADEGKSPDDRANSEISDMIRNAIFDYFLDNIHGRIDLIIEWLNEEWYSEKVFNEEIAIKKTVSSDGLHIQIETPIYNKWAGKVLDAMIPFLEPNDRKIFIRLMSDLPYLNEDLVGRIKSLCLDPVRSKIGFLSLQFLIMYRPPVKQACINILQELSNSDQEDLKEEASKLHAKYK</sequence>
<dbReference type="GO" id="GO:0006397">
    <property type="term" value="P:mRNA processing"/>
    <property type="evidence" value="ECO:0007669"/>
    <property type="project" value="UniProtKB-KW"/>
</dbReference>
<keyword evidence="2" id="KW-0507">mRNA processing</keyword>
<dbReference type="OrthoDB" id="331600at2759"/>
<evidence type="ECO:0000256" key="2">
    <source>
        <dbReference type="ARBA" id="ARBA00022664"/>
    </source>
</evidence>
<keyword evidence="7" id="KW-1185">Reference proteome</keyword>
<dbReference type="InterPro" id="IPR021850">
    <property type="entry name" value="Symplekin/Pta1"/>
</dbReference>